<proteinExistence type="predicted"/>
<organism evidence="1">
    <name type="scientific">Rhizophora mucronata</name>
    <name type="common">Asiatic mangrove</name>
    <dbReference type="NCBI Taxonomy" id="61149"/>
    <lineage>
        <taxon>Eukaryota</taxon>
        <taxon>Viridiplantae</taxon>
        <taxon>Streptophyta</taxon>
        <taxon>Embryophyta</taxon>
        <taxon>Tracheophyta</taxon>
        <taxon>Spermatophyta</taxon>
        <taxon>Magnoliopsida</taxon>
        <taxon>eudicotyledons</taxon>
        <taxon>Gunneridae</taxon>
        <taxon>Pentapetalae</taxon>
        <taxon>rosids</taxon>
        <taxon>fabids</taxon>
        <taxon>Malpighiales</taxon>
        <taxon>Rhizophoraceae</taxon>
        <taxon>Rhizophora</taxon>
    </lineage>
</organism>
<reference evidence="1" key="1">
    <citation type="submission" date="2018-02" db="EMBL/GenBank/DDBJ databases">
        <title>Rhizophora mucronata_Transcriptome.</title>
        <authorList>
            <person name="Meera S.P."/>
            <person name="Sreeshan A."/>
            <person name="Augustine A."/>
        </authorList>
    </citation>
    <scope>NUCLEOTIDE SEQUENCE</scope>
    <source>
        <tissue evidence="1">Leaf</tissue>
    </source>
</reference>
<protein>
    <submittedName>
        <fullName evidence="1">Uncharacterized protein LOC105650801</fullName>
    </submittedName>
</protein>
<accession>A0A2P2LPG7</accession>
<dbReference type="AlphaFoldDB" id="A0A2P2LPG7"/>
<evidence type="ECO:0000313" key="1">
    <source>
        <dbReference type="EMBL" id="MBX19869.1"/>
    </source>
</evidence>
<sequence length="104" mass="11772">MSSISQSLLMALTVTFNKYTSSNVHAVHRREANRVPTRNTPEATELGRRGILLSIVVGAHSVSDSRTGLLQSNAVPFFFYYCYHCYYLLVWSDPTIFEILLQSI</sequence>
<name>A0A2P2LPG7_RHIMU</name>
<dbReference type="EMBL" id="GGEC01039385">
    <property type="protein sequence ID" value="MBX19869.1"/>
    <property type="molecule type" value="Transcribed_RNA"/>
</dbReference>